<reference evidence="2 3" key="1">
    <citation type="submission" date="2020-10" db="EMBL/GenBank/DDBJ databases">
        <title>ChiBAC.</title>
        <authorList>
            <person name="Zenner C."/>
            <person name="Hitch T.C.A."/>
            <person name="Clavel T."/>
        </authorList>
    </citation>
    <scope>NUCLEOTIDE SEQUENCE [LARGE SCALE GENOMIC DNA]</scope>
    <source>
        <strain evidence="2 3">DSM 107456</strain>
    </source>
</reference>
<keyword evidence="1" id="KW-1133">Transmembrane helix</keyword>
<dbReference type="EMBL" id="JADCKF010000008">
    <property type="protein sequence ID" value="MBE5056257.1"/>
    <property type="molecule type" value="Genomic_DNA"/>
</dbReference>
<protein>
    <submittedName>
        <fullName evidence="2">Uncharacterized protein</fullName>
    </submittedName>
</protein>
<evidence type="ECO:0000256" key="1">
    <source>
        <dbReference type="SAM" id="Phobius"/>
    </source>
</evidence>
<organism evidence="2 3">
    <name type="scientific">Pseudoflavonifractor gallinarum</name>
    <dbReference type="NCBI Taxonomy" id="2779352"/>
    <lineage>
        <taxon>Bacteria</taxon>
        <taxon>Bacillati</taxon>
        <taxon>Bacillota</taxon>
        <taxon>Clostridia</taxon>
        <taxon>Eubacteriales</taxon>
        <taxon>Oscillospiraceae</taxon>
        <taxon>Pseudoflavonifractor</taxon>
    </lineage>
</organism>
<accession>A0ABR9RC50</accession>
<name>A0ABR9RC50_9FIRM</name>
<keyword evidence="3" id="KW-1185">Reference proteome</keyword>
<comment type="caution">
    <text evidence="2">The sequence shown here is derived from an EMBL/GenBank/DDBJ whole genome shotgun (WGS) entry which is preliminary data.</text>
</comment>
<evidence type="ECO:0000313" key="2">
    <source>
        <dbReference type="EMBL" id="MBE5056257.1"/>
    </source>
</evidence>
<gene>
    <name evidence="2" type="ORF">INF37_09630</name>
</gene>
<feature type="transmembrane region" description="Helical" evidence="1">
    <location>
        <begin position="6"/>
        <end position="26"/>
    </location>
</feature>
<sequence>MELDKIFTIISLVIALLSVCVSVYSVHQSRKSALTGAFFSEMTQAYSDYLRCVSEFVFRRGTSERDALAAALYRLQLFASKEISVDAQELYVFVLDWASSNPVRALSVDERMNNLGHKMRVHLDQARKRGCF</sequence>
<proteinExistence type="predicted"/>
<dbReference type="RefSeq" id="WP_193537999.1">
    <property type="nucleotide sequence ID" value="NZ_JADCKF010000008.1"/>
</dbReference>
<evidence type="ECO:0000313" key="3">
    <source>
        <dbReference type="Proteomes" id="UP000806211"/>
    </source>
</evidence>
<dbReference type="Proteomes" id="UP000806211">
    <property type="component" value="Unassembled WGS sequence"/>
</dbReference>
<keyword evidence="1" id="KW-0812">Transmembrane</keyword>
<keyword evidence="1" id="KW-0472">Membrane</keyword>